<dbReference type="Proteomes" id="UP000663874">
    <property type="component" value="Unassembled WGS sequence"/>
</dbReference>
<accession>A0A819SEB3</accession>
<protein>
    <submittedName>
        <fullName evidence="2">Uncharacterized protein</fullName>
    </submittedName>
</protein>
<dbReference type="EMBL" id="CAJOBE010008392">
    <property type="protein sequence ID" value="CAF4060108.1"/>
    <property type="molecule type" value="Genomic_DNA"/>
</dbReference>
<evidence type="ECO:0000313" key="3">
    <source>
        <dbReference type="Proteomes" id="UP000663874"/>
    </source>
</evidence>
<evidence type="ECO:0000313" key="1">
    <source>
        <dbReference type="EMBL" id="CAF3907557.1"/>
    </source>
</evidence>
<gene>
    <name evidence="2" type="ORF">FNK824_LOCUS29209</name>
    <name evidence="1" type="ORF">OTI717_LOCUS24121</name>
</gene>
<dbReference type="Proteomes" id="UP000663823">
    <property type="component" value="Unassembled WGS sequence"/>
</dbReference>
<evidence type="ECO:0000313" key="2">
    <source>
        <dbReference type="EMBL" id="CAF4060108.1"/>
    </source>
</evidence>
<comment type="caution">
    <text evidence="2">The sequence shown here is derived from an EMBL/GenBank/DDBJ whole genome shotgun (WGS) entry which is preliminary data.</text>
</comment>
<reference evidence="2" key="1">
    <citation type="submission" date="2021-02" db="EMBL/GenBank/DDBJ databases">
        <authorList>
            <person name="Nowell W R."/>
        </authorList>
    </citation>
    <scope>NUCLEOTIDE SEQUENCE</scope>
</reference>
<name>A0A819SEB3_9BILA</name>
<organism evidence="2 3">
    <name type="scientific">Rotaria sordida</name>
    <dbReference type="NCBI Taxonomy" id="392033"/>
    <lineage>
        <taxon>Eukaryota</taxon>
        <taxon>Metazoa</taxon>
        <taxon>Spiralia</taxon>
        <taxon>Gnathifera</taxon>
        <taxon>Rotifera</taxon>
        <taxon>Eurotatoria</taxon>
        <taxon>Bdelloidea</taxon>
        <taxon>Philodinida</taxon>
        <taxon>Philodinidae</taxon>
        <taxon>Rotaria</taxon>
    </lineage>
</organism>
<dbReference type="EMBL" id="CAJOAX010004471">
    <property type="protein sequence ID" value="CAF3907557.1"/>
    <property type="molecule type" value="Genomic_DNA"/>
</dbReference>
<sequence>MGREQFQCPEALFQPLLVNVFSEDMLTLNVCGFNHILSLVMSHHYFNLSSNTYYMGKNLDTRQYEVILHKSSMSKRIRARKAFNTLF</sequence>
<proteinExistence type="predicted"/>
<dbReference type="AlphaFoldDB" id="A0A819SEB3"/>